<gene>
    <name evidence="4" type="ORF">AWB64_04861</name>
</gene>
<feature type="domain" description="FAD/NAD(P)-binding" evidence="2">
    <location>
        <begin position="15"/>
        <end position="343"/>
    </location>
</feature>
<dbReference type="Gene3D" id="1.10.10.1100">
    <property type="entry name" value="BFD-like [2Fe-2S]-binding domain"/>
    <property type="match status" value="1"/>
</dbReference>
<dbReference type="PIRSF" id="PIRSF037495">
    <property type="entry name" value="Opine_OX_OoxA/HcnB"/>
    <property type="match status" value="1"/>
</dbReference>
<dbReference type="InterPro" id="IPR036188">
    <property type="entry name" value="FAD/NAD-bd_sf"/>
</dbReference>
<dbReference type="InterPro" id="IPR051691">
    <property type="entry name" value="Metab_Enz_Cyan_OpOx_G3PDH"/>
</dbReference>
<dbReference type="InterPro" id="IPR023753">
    <property type="entry name" value="FAD/NAD-binding_dom"/>
</dbReference>
<dbReference type="PANTHER" id="PTHR42949">
    <property type="entry name" value="ANAEROBIC GLYCEROL-3-PHOSPHATE DEHYDROGENASE SUBUNIT B"/>
    <property type="match status" value="1"/>
</dbReference>
<protein>
    <submittedName>
        <fullName evidence="4">BFD/(2Fe-2S)-binding domain-containing protein</fullName>
    </submittedName>
</protein>
<dbReference type="PANTHER" id="PTHR42949:SF3">
    <property type="entry name" value="ANAEROBIC GLYCEROL-3-PHOSPHATE DEHYDROGENASE SUBUNIT B"/>
    <property type="match status" value="1"/>
</dbReference>
<proteinExistence type="predicted"/>
<accession>A0A158HNX2</accession>
<sequence>MNGPAMDMTKNVDTFDLAIVGSGPAGMAAATTAASLGLSVVVLDEQDAPGGQIYRSITQADDAQRARLGPDYAGGARLVAALKHDAIRYEPGAAVWNVSRDRRIDYLRSGESRQLNARRILLCAGAMERPFPVPGWDLPGVMSAGAAQIALKSAHLVPADPVVLAGCGPLLLLLASQYLAAGVPIRAIVDTTSSDDYRRALAHVSSALMGWPFVRKGLAMLRMIRRAGVAHYTGAAQLAIEADEGGDASGTGASAAVSRVARALCFVSHGKAQRIESNLILLHQGVVPNTQFSWALRVPHRWDDGQLCWLPELDAWGEAADLGIFIAGDGARIVGAQASEEQGRLAALAAACGIGRIDAAERDRLAAPVRQALRRLTRIRPFLDALYRPKREHRIPADDVIVCRCEEVTAGQLRSIVALGVQGPNQTKAFSRCGMGPCQGRLCGLTVSEVIADRRGVAVDQVGYYRIRPPIKPVSIGELAGN</sequence>
<dbReference type="Pfam" id="PF07992">
    <property type="entry name" value="Pyr_redox_2"/>
    <property type="match status" value="1"/>
</dbReference>
<dbReference type="Proteomes" id="UP000054893">
    <property type="component" value="Unassembled WGS sequence"/>
</dbReference>
<dbReference type="InterPro" id="IPR041117">
    <property type="entry name" value="SoxA_A3"/>
</dbReference>
<dbReference type="GO" id="GO:0016491">
    <property type="term" value="F:oxidoreductase activity"/>
    <property type="evidence" value="ECO:0007669"/>
    <property type="project" value="UniProtKB-KW"/>
</dbReference>
<dbReference type="RefSeq" id="WP_244164186.1">
    <property type="nucleotide sequence ID" value="NZ_FCOC02000019.1"/>
</dbReference>
<name>A0A158HNX2_CABSO</name>
<evidence type="ECO:0000256" key="1">
    <source>
        <dbReference type="ARBA" id="ARBA00023002"/>
    </source>
</evidence>
<dbReference type="InterPro" id="IPR041854">
    <property type="entry name" value="BFD-like_2Fe2S-bd_dom_sf"/>
</dbReference>
<dbReference type="Gene3D" id="3.50.50.60">
    <property type="entry name" value="FAD/NAD(P)-binding domain"/>
    <property type="match status" value="1"/>
</dbReference>
<feature type="domain" description="SoxA A3" evidence="3">
    <location>
        <begin position="405"/>
        <end position="481"/>
    </location>
</feature>
<keyword evidence="1" id="KW-0560">Oxidoreductase</keyword>
<evidence type="ECO:0000259" key="2">
    <source>
        <dbReference type="Pfam" id="PF07992"/>
    </source>
</evidence>
<evidence type="ECO:0000313" key="4">
    <source>
        <dbReference type="EMBL" id="SAL46088.1"/>
    </source>
</evidence>
<reference evidence="4 5" key="1">
    <citation type="submission" date="2016-01" db="EMBL/GenBank/DDBJ databases">
        <authorList>
            <person name="Oliw E.H."/>
        </authorList>
    </citation>
    <scope>NUCLEOTIDE SEQUENCE [LARGE SCALE GENOMIC DNA]</scope>
    <source>
        <strain evidence="4">LMG 22029</strain>
    </source>
</reference>
<dbReference type="PRINTS" id="PR00411">
    <property type="entry name" value="PNDRDTASEI"/>
</dbReference>
<dbReference type="InterPro" id="IPR017224">
    <property type="entry name" value="Opine_Oxase_asu/HCN_bsu"/>
</dbReference>
<dbReference type="SUPFAM" id="SSF51905">
    <property type="entry name" value="FAD/NAD(P)-binding domain"/>
    <property type="match status" value="1"/>
</dbReference>
<dbReference type="EMBL" id="FCOC02000019">
    <property type="protein sequence ID" value="SAL46088.1"/>
    <property type="molecule type" value="Genomic_DNA"/>
</dbReference>
<evidence type="ECO:0000313" key="5">
    <source>
        <dbReference type="Proteomes" id="UP000054893"/>
    </source>
</evidence>
<dbReference type="Pfam" id="PF17806">
    <property type="entry name" value="SO_alpha_A3"/>
    <property type="match status" value="1"/>
</dbReference>
<organism evidence="4 5">
    <name type="scientific">Caballeronia sordidicola</name>
    <name type="common">Burkholderia sordidicola</name>
    <dbReference type="NCBI Taxonomy" id="196367"/>
    <lineage>
        <taxon>Bacteria</taxon>
        <taxon>Pseudomonadati</taxon>
        <taxon>Pseudomonadota</taxon>
        <taxon>Betaproteobacteria</taxon>
        <taxon>Burkholderiales</taxon>
        <taxon>Burkholderiaceae</taxon>
        <taxon>Caballeronia</taxon>
    </lineage>
</organism>
<dbReference type="PRINTS" id="PR00368">
    <property type="entry name" value="FADPNR"/>
</dbReference>
<evidence type="ECO:0000259" key="3">
    <source>
        <dbReference type="Pfam" id="PF17806"/>
    </source>
</evidence>
<dbReference type="AlphaFoldDB" id="A0A158HNX2"/>
<dbReference type="CDD" id="cd19946">
    <property type="entry name" value="GlpA-like_Fer2_BFD-like"/>
    <property type="match status" value="1"/>
</dbReference>